<name>A0ABR7TW37_9BACT</name>
<accession>A0ABR7TW37</accession>
<evidence type="ECO:0000313" key="3">
    <source>
        <dbReference type="Proteomes" id="UP000659124"/>
    </source>
</evidence>
<dbReference type="Gene3D" id="3.40.50.150">
    <property type="entry name" value="Vaccinia Virus protein VP39"/>
    <property type="match status" value="1"/>
</dbReference>
<comment type="caution">
    <text evidence="2">The sequence shown here is derived from an EMBL/GenBank/DDBJ whole genome shotgun (WGS) entry which is preliminary data.</text>
</comment>
<gene>
    <name evidence="2" type="ORF">ICL07_25755</name>
</gene>
<protein>
    <submittedName>
        <fullName evidence="2">Methyltransferase domain-containing protein</fullName>
    </submittedName>
</protein>
<feature type="domain" description="Methyltransferase type 11" evidence="1">
    <location>
        <begin position="38"/>
        <end position="76"/>
    </location>
</feature>
<evidence type="ECO:0000313" key="2">
    <source>
        <dbReference type="EMBL" id="MBC9933823.1"/>
    </source>
</evidence>
<dbReference type="GO" id="GO:0008168">
    <property type="term" value="F:methyltransferase activity"/>
    <property type="evidence" value="ECO:0007669"/>
    <property type="project" value="UniProtKB-KW"/>
</dbReference>
<dbReference type="GO" id="GO:0032259">
    <property type="term" value="P:methylation"/>
    <property type="evidence" value="ECO:0007669"/>
    <property type="project" value="UniProtKB-KW"/>
</dbReference>
<keyword evidence="2" id="KW-0808">Transferase</keyword>
<dbReference type="RefSeq" id="WP_188090937.1">
    <property type="nucleotide sequence ID" value="NZ_JACVFC010000004.1"/>
</dbReference>
<organism evidence="2 3">
    <name type="scientific">Chitinophaga qingshengii</name>
    <dbReference type="NCBI Taxonomy" id="1569794"/>
    <lineage>
        <taxon>Bacteria</taxon>
        <taxon>Pseudomonadati</taxon>
        <taxon>Bacteroidota</taxon>
        <taxon>Chitinophagia</taxon>
        <taxon>Chitinophagales</taxon>
        <taxon>Chitinophagaceae</taxon>
        <taxon>Chitinophaga</taxon>
    </lineage>
</organism>
<proteinExistence type="predicted"/>
<keyword evidence="3" id="KW-1185">Reference proteome</keyword>
<dbReference type="SUPFAM" id="SSF53335">
    <property type="entry name" value="S-adenosyl-L-methionine-dependent methyltransferases"/>
    <property type="match status" value="1"/>
</dbReference>
<sequence>MLKLDLGCGISKREGFVGVDSLSLTGVDIVHNLTNYPYPFEDNTVDEIWMDNVLEHIPQPINVIEEIYRISKNGARVNIAVPYFRSFYAAIDPTHVNFFGVWWFKYFDPNHAFHHKYQYSRVKFQIERIEFDREYKNGKMGFFRKRLIKFAERKPELYESRFSHLIPLNSLTFYLKVIK</sequence>
<reference evidence="2 3" key="1">
    <citation type="submission" date="2020-09" db="EMBL/GenBank/DDBJ databases">
        <title>Genome sequences of type strains of Chitinophaga qingshengii and Chitinophaga varians.</title>
        <authorList>
            <person name="Kittiwongwattana C."/>
        </authorList>
    </citation>
    <scope>NUCLEOTIDE SEQUENCE [LARGE SCALE GENOMIC DNA]</scope>
    <source>
        <strain evidence="2 3">JCM 30026</strain>
    </source>
</reference>
<dbReference type="Proteomes" id="UP000659124">
    <property type="component" value="Unassembled WGS sequence"/>
</dbReference>
<keyword evidence="2" id="KW-0489">Methyltransferase</keyword>
<dbReference type="InterPro" id="IPR013216">
    <property type="entry name" value="Methyltransf_11"/>
</dbReference>
<dbReference type="Pfam" id="PF08241">
    <property type="entry name" value="Methyltransf_11"/>
    <property type="match status" value="1"/>
</dbReference>
<dbReference type="EMBL" id="JACVFC010000004">
    <property type="protein sequence ID" value="MBC9933823.1"/>
    <property type="molecule type" value="Genomic_DNA"/>
</dbReference>
<dbReference type="InterPro" id="IPR029063">
    <property type="entry name" value="SAM-dependent_MTases_sf"/>
</dbReference>
<evidence type="ECO:0000259" key="1">
    <source>
        <dbReference type="Pfam" id="PF08241"/>
    </source>
</evidence>